<sequence>MLENYSHLVSLAGLVVSKPDLITFLEQLKNPWDVRRLETPAIYTAVSSHNTRGLMSKNPRLENLIQEANLGIYERAHVGNEHLMKDQEYTGVCKRPRRCLYGQKETETLSHNGDITAQRNQQCESNCRTHPFQLSTSAEKCISSSKGLNQFLKHTSSLKRNVENLENHPVSTPSTPANLSEHRLRLHIQSSPSENQKFKNDGENSPYNQFERSVSNGSLFFHQQTVSFCSKMCNVDNNGIELIPPSLFNTHHDTVNMEQLLTGNNTSQALSKSSTPNNYKNVYVGVRSHSCNETGCKTAEDSHPMKHQGPQSSDKDYKNSTWRNIFYQTSGFPLNESTHIGEKTYNCEYGDVSNQPSNLTQQQSIQNLQKSYKCTKCQKAFTTSSSLSRHRKIHSGWKPFKYTECGNTYKQNSELSQDQQIHTGKKPYECKECGEAFMFYSSLSRHQRIHTGEKHYKCTKCGKAFNQKSNLTQHQRIHTGEKPYKCKDCGKEFHQCSGLTYHRRIHTGEKPYKCTECGKSFSQNSTLTQHQQIHTGTKPYKCKQCGKAFSYYSTLTQHQRIHTGEKPHKCKECGKAFSHYSTLTQHQRIHTGEKPYKCKDCGKEFHRCSGLTYHQRIHNGEKPYKCKDCGKEFHHCSGLTYHQRIHNGEKPYKCKDCGKEFNQCSGLTYHQRIHTGEKPYKCTECGKSFTQNSTLTQHQRIHTGERPYKCKDCGKDFSRHSGLTYHQRIHTGE</sequence>
<reference evidence="1" key="1">
    <citation type="submission" date="2020-11" db="EMBL/GenBank/DDBJ databases">
        <authorList>
            <person name="Davenport K.M."/>
            <person name="Bickhart D.M."/>
            <person name="Smith T.P.L."/>
            <person name="Murdoch B.M."/>
            <person name="Rosen B.D."/>
        </authorList>
    </citation>
    <scope>NUCLEOTIDE SEQUENCE [LARGE SCALE GENOMIC DNA]</scope>
    <source>
        <strain evidence="1">OAR_USU_Benz2616</strain>
    </source>
</reference>
<dbReference type="Ensembl" id="ENSOART00020022434.2">
    <property type="protein sequence ID" value="ENSOARP00020018590.2"/>
    <property type="gene ID" value="ENSOARG00020036054.1"/>
</dbReference>
<reference evidence="1" key="2">
    <citation type="submission" date="2025-08" db="UniProtKB">
        <authorList>
            <consortium name="Ensembl"/>
        </authorList>
    </citation>
    <scope>IDENTIFICATION</scope>
</reference>
<name>A0AC11BQD5_SHEEP</name>
<proteinExistence type="predicted"/>
<protein>
    <submittedName>
        <fullName evidence="1">Uncharacterized protein</fullName>
    </submittedName>
</protein>
<reference evidence="1" key="3">
    <citation type="submission" date="2025-09" db="UniProtKB">
        <authorList>
            <consortium name="Ensembl"/>
        </authorList>
    </citation>
    <scope>IDENTIFICATION</scope>
</reference>
<evidence type="ECO:0000313" key="1">
    <source>
        <dbReference type="Ensembl" id="ENSOARP00020018590.2"/>
    </source>
</evidence>
<accession>A0AC11BQD5</accession>
<organism evidence="1">
    <name type="scientific">Ovis aries</name>
    <name type="common">Sheep</name>
    <dbReference type="NCBI Taxonomy" id="9940"/>
    <lineage>
        <taxon>Eukaryota</taxon>
        <taxon>Metazoa</taxon>
        <taxon>Chordata</taxon>
        <taxon>Craniata</taxon>
        <taxon>Vertebrata</taxon>
        <taxon>Euteleostomi</taxon>
        <taxon>Mammalia</taxon>
        <taxon>Eutheria</taxon>
        <taxon>Laurasiatheria</taxon>
        <taxon>Artiodactyla</taxon>
        <taxon>Ruminantia</taxon>
        <taxon>Pecora</taxon>
        <taxon>Bovidae</taxon>
        <taxon>Caprinae</taxon>
        <taxon>Ovis</taxon>
    </lineage>
</organism>